<feature type="region of interest" description="Disordered" evidence="7">
    <location>
        <begin position="382"/>
        <end position="413"/>
    </location>
</feature>
<feature type="compositionally biased region" description="Low complexity" evidence="7">
    <location>
        <begin position="64"/>
        <end position="79"/>
    </location>
</feature>
<keyword evidence="4" id="KW-0804">Transcription</keyword>
<comment type="subcellular location">
    <subcellularLocation>
        <location evidence="1">Nucleus</location>
    </subcellularLocation>
</comment>
<evidence type="ECO:0000256" key="5">
    <source>
        <dbReference type="ARBA" id="ARBA00023242"/>
    </source>
</evidence>
<dbReference type="PANTHER" id="PTHR15741:SF27">
    <property type="entry name" value="TRANSCRIPTION FACTOR AP-4"/>
    <property type="match status" value="1"/>
</dbReference>
<feature type="domain" description="BHLH" evidence="8">
    <location>
        <begin position="136"/>
        <end position="189"/>
    </location>
</feature>
<dbReference type="GO" id="GO:0005634">
    <property type="term" value="C:nucleus"/>
    <property type="evidence" value="ECO:0007669"/>
    <property type="project" value="UniProtKB-SubCell"/>
</dbReference>
<feature type="coiled-coil region" evidence="6">
    <location>
        <begin position="179"/>
        <end position="206"/>
    </location>
</feature>
<evidence type="ECO:0000256" key="4">
    <source>
        <dbReference type="ARBA" id="ARBA00023163"/>
    </source>
</evidence>
<feature type="region of interest" description="Disordered" evidence="7">
    <location>
        <begin position="91"/>
        <end position="110"/>
    </location>
</feature>
<dbReference type="GO" id="GO:0000981">
    <property type="term" value="F:DNA-binding transcription factor activity, RNA polymerase II-specific"/>
    <property type="evidence" value="ECO:0007669"/>
    <property type="project" value="TreeGrafter"/>
</dbReference>
<dbReference type="Gene3D" id="4.10.280.10">
    <property type="entry name" value="Helix-loop-helix DNA-binding domain"/>
    <property type="match status" value="1"/>
</dbReference>
<organism evidence="9 10">
    <name type="scientific">Mucor plumbeus</name>
    <dbReference type="NCBI Taxonomy" id="97098"/>
    <lineage>
        <taxon>Eukaryota</taxon>
        <taxon>Fungi</taxon>
        <taxon>Fungi incertae sedis</taxon>
        <taxon>Mucoromycota</taxon>
        <taxon>Mucoromycotina</taxon>
        <taxon>Mucoromycetes</taxon>
        <taxon>Mucorales</taxon>
        <taxon>Mucorineae</taxon>
        <taxon>Mucoraceae</taxon>
        <taxon>Mucor</taxon>
    </lineage>
</organism>
<dbReference type="EMBL" id="JAEPRC010000153">
    <property type="protein sequence ID" value="KAG2206369.1"/>
    <property type="molecule type" value="Genomic_DNA"/>
</dbReference>
<feature type="compositionally biased region" description="Basic residues" evidence="7">
    <location>
        <begin position="99"/>
        <end position="110"/>
    </location>
</feature>
<dbReference type="GO" id="GO:0000978">
    <property type="term" value="F:RNA polymerase II cis-regulatory region sequence-specific DNA binding"/>
    <property type="evidence" value="ECO:0007669"/>
    <property type="project" value="TreeGrafter"/>
</dbReference>
<accession>A0A8H7R824</accession>
<keyword evidence="6" id="KW-0175">Coiled coil</keyword>
<dbReference type="PROSITE" id="PS50888">
    <property type="entry name" value="BHLH"/>
    <property type="match status" value="1"/>
</dbReference>
<dbReference type="GO" id="GO:0046983">
    <property type="term" value="F:protein dimerization activity"/>
    <property type="evidence" value="ECO:0007669"/>
    <property type="project" value="InterPro"/>
</dbReference>
<feature type="compositionally biased region" description="Low complexity" evidence="7">
    <location>
        <begin position="382"/>
        <end position="405"/>
    </location>
</feature>
<reference evidence="9" key="1">
    <citation type="submission" date="2020-12" db="EMBL/GenBank/DDBJ databases">
        <title>Metabolic potential, ecology and presence of endohyphal bacteria is reflected in genomic diversity of Mucoromycotina.</title>
        <authorList>
            <person name="Muszewska A."/>
            <person name="Okrasinska A."/>
            <person name="Steczkiewicz K."/>
            <person name="Drgas O."/>
            <person name="Orlowska M."/>
            <person name="Perlinska-Lenart U."/>
            <person name="Aleksandrzak-Piekarczyk T."/>
            <person name="Szatraj K."/>
            <person name="Zielenkiewicz U."/>
            <person name="Pilsyk S."/>
            <person name="Malc E."/>
            <person name="Mieczkowski P."/>
            <person name="Kruszewska J.S."/>
            <person name="Biernat P."/>
            <person name="Pawlowska J."/>
        </authorList>
    </citation>
    <scope>NUCLEOTIDE SEQUENCE</scope>
    <source>
        <strain evidence="9">CBS 226.32</strain>
    </source>
</reference>
<keyword evidence="3" id="KW-0238">DNA-binding</keyword>
<evidence type="ECO:0000313" key="10">
    <source>
        <dbReference type="Proteomes" id="UP000650833"/>
    </source>
</evidence>
<comment type="caution">
    <text evidence="9">The sequence shown here is derived from an EMBL/GenBank/DDBJ whole genome shotgun (WGS) entry which is preliminary data.</text>
</comment>
<keyword evidence="2" id="KW-0805">Transcription regulation</keyword>
<name>A0A8H7R824_9FUNG</name>
<feature type="compositionally biased region" description="Basic residues" evidence="7">
    <location>
        <begin position="306"/>
        <end position="317"/>
    </location>
</feature>
<dbReference type="InterPro" id="IPR052207">
    <property type="entry name" value="Max-like/E-box_TFs"/>
</dbReference>
<evidence type="ECO:0000256" key="6">
    <source>
        <dbReference type="SAM" id="Coils"/>
    </source>
</evidence>
<dbReference type="PANTHER" id="PTHR15741">
    <property type="entry name" value="BASIC HELIX-LOOP-HELIX ZIP TRANSCRIPTION FACTOR"/>
    <property type="match status" value="1"/>
</dbReference>
<dbReference type="AlphaFoldDB" id="A0A8H7R824"/>
<evidence type="ECO:0000256" key="7">
    <source>
        <dbReference type="SAM" id="MobiDB-lite"/>
    </source>
</evidence>
<feature type="compositionally biased region" description="Acidic residues" evidence="7">
    <location>
        <begin position="43"/>
        <end position="63"/>
    </location>
</feature>
<keyword evidence="10" id="KW-1185">Reference proteome</keyword>
<dbReference type="SMART" id="SM00353">
    <property type="entry name" value="HLH"/>
    <property type="match status" value="1"/>
</dbReference>
<dbReference type="Proteomes" id="UP000650833">
    <property type="component" value="Unassembled WGS sequence"/>
</dbReference>
<keyword evidence="5" id="KW-0539">Nucleus</keyword>
<proteinExistence type="predicted"/>
<dbReference type="InterPro" id="IPR011598">
    <property type="entry name" value="bHLH_dom"/>
</dbReference>
<gene>
    <name evidence="9" type="ORF">INT46_003765</name>
</gene>
<dbReference type="SUPFAM" id="SSF47459">
    <property type="entry name" value="HLH, helix-loop-helix DNA-binding domain"/>
    <property type="match status" value="1"/>
</dbReference>
<evidence type="ECO:0000313" key="9">
    <source>
        <dbReference type="EMBL" id="KAG2206369.1"/>
    </source>
</evidence>
<feature type="region of interest" description="Disordered" evidence="7">
    <location>
        <begin position="277"/>
        <end position="322"/>
    </location>
</feature>
<dbReference type="OrthoDB" id="690068at2759"/>
<evidence type="ECO:0000259" key="8">
    <source>
        <dbReference type="PROSITE" id="PS50888"/>
    </source>
</evidence>
<feature type="region of interest" description="Disordered" evidence="7">
    <location>
        <begin position="25"/>
        <end position="82"/>
    </location>
</feature>
<protein>
    <recommendedName>
        <fullName evidence="8">BHLH domain-containing protein</fullName>
    </recommendedName>
</protein>
<sequence length="458" mass="51450">MVCATTNNNSINSMTHIINNHRMAPKQETEQEELETANHDQDFDMAMEEDEDSDEDSSQDDGDTSTPSSVASASNNNTNKRPVTQALFLNFTSDLSPQKMKKKSKPKKQTAYRVNGVNILNRNNLDSKTAIERIQRRRENHNHVERRRRDNINNTIFELSSVVPNAIQPGQKPNKGNILKLSLDYIRELQNQNAALKERLSHFSSSRTSSISPPLTAASLTTAPMVASVDEVNNNTDYHQSPSAPNSPRYIRSNTTFTQQSVSVPSSPLQHMKEEGILNTSPNNLPPPLSLPPPQQQQQPPLPHHQPPHHQPHHHQPPHQQQLQTVFSSMSVSSNPSSAASTPTLSNNNNYYSSYPSSVFIPQPPQLFNNSSNHVVAYNNNNHQQHINHPPQQQQQHNDNNIDPNLKAHHPPPQQNFRPLLPATKSPHPPAIQNQQTAFLPALRMSGYEKIYGNVCRY</sequence>
<dbReference type="InterPro" id="IPR036638">
    <property type="entry name" value="HLH_DNA-bd_sf"/>
</dbReference>
<dbReference type="CDD" id="cd11387">
    <property type="entry name" value="bHLHzip_USF_MITF"/>
    <property type="match status" value="1"/>
</dbReference>
<evidence type="ECO:0000256" key="1">
    <source>
        <dbReference type="ARBA" id="ARBA00004123"/>
    </source>
</evidence>
<evidence type="ECO:0000256" key="2">
    <source>
        <dbReference type="ARBA" id="ARBA00023015"/>
    </source>
</evidence>
<dbReference type="Pfam" id="PF00010">
    <property type="entry name" value="HLH"/>
    <property type="match status" value="1"/>
</dbReference>
<feature type="compositionally biased region" description="Pro residues" evidence="7">
    <location>
        <begin position="284"/>
        <end position="305"/>
    </location>
</feature>
<evidence type="ECO:0000256" key="3">
    <source>
        <dbReference type="ARBA" id="ARBA00023125"/>
    </source>
</evidence>